<dbReference type="GO" id="GO:0016791">
    <property type="term" value="F:phosphatase activity"/>
    <property type="evidence" value="ECO:0007669"/>
    <property type="project" value="InterPro"/>
</dbReference>
<dbReference type="PANTHER" id="PTHR42891:SF1">
    <property type="entry name" value="D-GLYCERO-BETA-D-MANNO-HEPTOSE-1,7-BISPHOSPHATE 7-PHOSPHATASE"/>
    <property type="match status" value="1"/>
</dbReference>
<dbReference type="SUPFAM" id="SSF56784">
    <property type="entry name" value="HAD-like"/>
    <property type="match status" value="1"/>
</dbReference>
<evidence type="ECO:0000256" key="7">
    <source>
        <dbReference type="ARBA" id="ARBA00031828"/>
    </source>
</evidence>
<dbReference type="Gene3D" id="3.40.50.1000">
    <property type="entry name" value="HAD superfamily/HAD-like"/>
    <property type="match status" value="1"/>
</dbReference>
<evidence type="ECO:0000256" key="5">
    <source>
        <dbReference type="ARBA" id="ARBA00022801"/>
    </source>
</evidence>
<evidence type="ECO:0000256" key="4">
    <source>
        <dbReference type="ARBA" id="ARBA00022723"/>
    </source>
</evidence>
<evidence type="ECO:0000313" key="9">
    <source>
        <dbReference type="EMBL" id="AZZ57263.1"/>
    </source>
</evidence>
<dbReference type="NCBIfam" id="TIGR01662">
    <property type="entry name" value="HAD-SF-IIIA"/>
    <property type="match status" value="1"/>
</dbReference>
<dbReference type="InterPro" id="IPR004446">
    <property type="entry name" value="Heptose_bisP_phosphatase"/>
</dbReference>
<gene>
    <name evidence="9" type="ORF">C7V51_01405</name>
</gene>
<evidence type="ECO:0000256" key="8">
    <source>
        <dbReference type="SAM" id="MobiDB-lite"/>
    </source>
</evidence>
<dbReference type="GO" id="GO:0005975">
    <property type="term" value="P:carbohydrate metabolic process"/>
    <property type="evidence" value="ECO:0007669"/>
    <property type="project" value="InterPro"/>
</dbReference>
<dbReference type="GO" id="GO:0046872">
    <property type="term" value="F:metal ion binding"/>
    <property type="evidence" value="ECO:0007669"/>
    <property type="project" value="UniProtKB-KW"/>
</dbReference>
<dbReference type="KEGG" id="ria:C7V51_01405"/>
<comment type="subcellular location">
    <subcellularLocation>
        <location evidence="1">Cytoplasm</location>
    </subcellularLocation>
</comment>
<evidence type="ECO:0000256" key="1">
    <source>
        <dbReference type="ARBA" id="ARBA00004496"/>
    </source>
</evidence>
<dbReference type="InterPro" id="IPR023214">
    <property type="entry name" value="HAD_sf"/>
</dbReference>
<dbReference type="Proteomes" id="UP000283946">
    <property type="component" value="Chromosome"/>
</dbReference>
<dbReference type="Pfam" id="PF13242">
    <property type="entry name" value="Hydrolase_like"/>
    <property type="match status" value="1"/>
</dbReference>
<evidence type="ECO:0000256" key="2">
    <source>
        <dbReference type="ARBA" id="ARBA00005628"/>
    </source>
</evidence>
<dbReference type="InterPro" id="IPR006549">
    <property type="entry name" value="HAD-SF_hydro_IIIA"/>
</dbReference>
<keyword evidence="5" id="KW-0378">Hydrolase</keyword>
<organism evidence="9 10">
    <name type="scientific">Rathayibacter iranicus</name>
    <dbReference type="NCBI Taxonomy" id="59737"/>
    <lineage>
        <taxon>Bacteria</taxon>
        <taxon>Bacillati</taxon>
        <taxon>Actinomycetota</taxon>
        <taxon>Actinomycetes</taxon>
        <taxon>Micrococcales</taxon>
        <taxon>Microbacteriaceae</taxon>
        <taxon>Rathayibacter</taxon>
    </lineage>
</organism>
<dbReference type="AlphaFoldDB" id="A0AAD1AFK8"/>
<evidence type="ECO:0000313" key="10">
    <source>
        <dbReference type="Proteomes" id="UP000283946"/>
    </source>
</evidence>
<dbReference type="PANTHER" id="PTHR42891">
    <property type="entry name" value="D-GLYCERO-BETA-D-MANNO-HEPTOSE-1,7-BISPHOSPHATE 7-PHOSPHATASE"/>
    <property type="match status" value="1"/>
</dbReference>
<accession>A0AAD1AFK8</accession>
<keyword evidence="4" id="KW-0479">Metal-binding</keyword>
<keyword evidence="3" id="KW-0963">Cytoplasm</keyword>
<dbReference type="InterPro" id="IPR006543">
    <property type="entry name" value="Histidinol-phos"/>
</dbReference>
<comment type="similarity">
    <text evidence="2">Belongs to the GmhB family.</text>
</comment>
<sequence length="283" mass="29478">MLGEAAAQRLERGDCDEEVAEFEGTQGEDLRSPVRSGESAHGASFLSGPPYPVARVSDAGAADPFCDAPEQDDFSRREFTSPVAGYEEEVNDSLLRSADGAAERIRTLRGILFDRDATLVLDVPYNGDPSRVSPMPTALDAVERAREAGLALGVVTNQSGIARGLIDRAQAEAVNRRVDELFGGFDIWMLCPHGPDDGCACRKPAPGMVLSAADVLGLPVDSLAVIGDIGADMGAAAAAGARGVLVPTPVTLPEEVAAAPLRAATLLEAVELLLATQPDGDSE</sequence>
<evidence type="ECO:0000256" key="3">
    <source>
        <dbReference type="ARBA" id="ARBA00022490"/>
    </source>
</evidence>
<reference evidence="9 10" key="1">
    <citation type="submission" date="2018-03" db="EMBL/GenBank/DDBJ databases">
        <title>Bacteriophage NCPPB3778 and a type I-E CRISPR drive the evolution of the US Biological Select Agent, Rathayibacter toxicus.</title>
        <authorList>
            <person name="Davis E.W.II."/>
            <person name="Tabima J.F."/>
            <person name="Weisberg A.J."/>
            <person name="Dantas Lopes L."/>
            <person name="Wiseman M.S."/>
            <person name="Wiseman M.S."/>
            <person name="Pupko T."/>
            <person name="Belcher M.S."/>
            <person name="Sechler A.J."/>
            <person name="Tancos M.A."/>
            <person name="Schroeder B.K."/>
            <person name="Murray T.D."/>
            <person name="Luster D.G."/>
            <person name="Schneider W.L."/>
            <person name="Rogers E."/>
            <person name="Andreote F.D."/>
            <person name="Grunwald N.J."/>
            <person name="Putnam M.L."/>
            <person name="Chang J.H."/>
        </authorList>
    </citation>
    <scope>NUCLEOTIDE SEQUENCE [LARGE SCALE GENOMIC DNA]</scope>
    <source>
        <strain evidence="9 10">NCCPB 2253</strain>
    </source>
</reference>
<dbReference type="InterPro" id="IPR036412">
    <property type="entry name" value="HAD-like_sf"/>
</dbReference>
<dbReference type="GO" id="GO:0005737">
    <property type="term" value="C:cytoplasm"/>
    <property type="evidence" value="ECO:0007669"/>
    <property type="project" value="UniProtKB-SubCell"/>
</dbReference>
<dbReference type="NCBIfam" id="TIGR01656">
    <property type="entry name" value="Histidinol-ppas"/>
    <property type="match status" value="1"/>
</dbReference>
<dbReference type="EMBL" id="CP028130">
    <property type="protein sequence ID" value="AZZ57263.1"/>
    <property type="molecule type" value="Genomic_DNA"/>
</dbReference>
<feature type="region of interest" description="Disordered" evidence="8">
    <location>
        <begin position="1"/>
        <end position="49"/>
    </location>
</feature>
<evidence type="ECO:0000256" key="6">
    <source>
        <dbReference type="ARBA" id="ARBA00023277"/>
    </source>
</evidence>
<name>A0AAD1AFK8_9MICO</name>
<protein>
    <recommendedName>
        <fullName evidence="7">D,D-heptose 1,7-bisphosphate phosphatase</fullName>
    </recommendedName>
</protein>
<keyword evidence="6" id="KW-0119">Carbohydrate metabolism</keyword>
<proteinExistence type="inferred from homology"/>